<dbReference type="STRING" id="523794.Lebu_0454"/>
<name>C7NEK4_LEPBD</name>
<dbReference type="OrthoDB" id="1646215at2"/>
<dbReference type="Proteomes" id="UP000001910">
    <property type="component" value="Chromosome"/>
</dbReference>
<dbReference type="Pfam" id="PF06115">
    <property type="entry name" value="DUF956"/>
    <property type="match status" value="1"/>
</dbReference>
<dbReference type="eggNOG" id="COG4687">
    <property type="taxonomic scope" value="Bacteria"/>
</dbReference>
<sequence>MAISMNTKVLYTTKANTLNGMFGNKNGNILVGNNAFEFYNSRNPEDYIQIPWNEIIRVRAQLFFKDKYIRGFFIDTKNAGTYNFVVKNAGKTLKIMRDFLGNEKIVRNKPLLSMKNIFNLFKKNK</sequence>
<gene>
    <name evidence="1" type="ordered locus">Lebu_0454</name>
</gene>
<proteinExistence type="predicted"/>
<dbReference type="EMBL" id="CP001685">
    <property type="protein sequence ID" value="ACV38365.1"/>
    <property type="molecule type" value="Genomic_DNA"/>
</dbReference>
<dbReference type="AlphaFoldDB" id="C7NEK4"/>
<evidence type="ECO:0008006" key="3">
    <source>
        <dbReference type="Google" id="ProtNLM"/>
    </source>
</evidence>
<dbReference type="HOGENOM" id="CLU_132588_0_0_0"/>
<protein>
    <recommendedName>
        <fullName evidence="3">Regulator of the mannose operon, ManO</fullName>
    </recommendedName>
</protein>
<reference evidence="1 2" key="1">
    <citation type="journal article" date="2009" name="Stand. Genomic Sci.">
        <title>Complete genome sequence of Leptotrichia buccalis type strain (C-1013-b).</title>
        <authorList>
            <person name="Ivanova N."/>
            <person name="Gronow S."/>
            <person name="Lapidus A."/>
            <person name="Copeland A."/>
            <person name="Glavina Del Rio T."/>
            <person name="Nolan M."/>
            <person name="Lucas S."/>
            <person name="Chen F."/>
            <person name="Tice H."/>
            <person name="Cheng J.F."/>
            <person name="Saunders E."/>
            <person name="Bruce D."/>
            <person name="Goodwin L."/>
            <person name="Brettin T."/>
            <person name="Detter J.C."/>
            <person name="Han C."/>
            <person name="Pitluck S."/>
            <person name="Mikhailova N."/>
            <person name="Pati A."/>
            <person name="Mavrommatis K."/>
            <person name="Chen A."/>
            <person name="Palaniappan K."/>
            <person name="Land M."/>
            <person name="Hauser L."/>
            <person name="Chang Y.J."/>
            <person name="Jeffries C.D."/>
            <person name="Chain P."/>
            <person name="Rohde C."/>
            <person name="Goker M."/>
            <person name="Bristow J."/>
            <person name="Eisen J.A."/>
            <person name="Markowitz V."/>
            <person name="Hugenholtz P."/>
            <person name="Kyrpides N.C."/>
            <person name="Klenk H.P."/>
        </authorList>
    </citation>
    <scope>NUCLEOTIDE SEQUENCE [LARGE SCALE GENOMIC DNA]</scope>
    <source>
        <strain evidence="2">ATCC 14201 / DSM 1135 / JCM 12969 / NCTC 10249 / C-1013-b</strain>
    </source>
</reference>
<evidence type="ECO:0000313" key="2">
    <source>
        <dbReference type="Proteomes" id="UP000001910"/>
    </source>
</evidence>
<dbReference type="KEGG" id="lba:Lebu_0454"/>
<evidence type="ECO:0000313" key="1">
    <source>
        <dbReference type="EMBL" id="ACV38365.1"/>
    </source>
</evidence>
<accession>C7NEK4</accession>
<keyword evidence="2" id="KW-1185">Reference proteome</keyword>
<organism evidence="1 2">
    <name type="scientific">Leptotrichia buccalis (strain ATCC 14201 / DSM 1135 / JCM 12969 / NCTC 10249 / C-1013-b)</name>
    <dbReference type="NCBI Taxonomy" id="523794"/>
    <lineage>
        <taxon>Bacteria</taxon>
        <taxon>Fusobacteriati</taxon>
        <taxon>Fusobacteriota</taxon>
        <taxon>Fusobacteriia</taxon>
        <taxon>Fusobacteriales</taxon>
        <taxon>Leptotrichiaceae</taxon>
        <taxon>Leptotrichia</taxon>
    </lineage>
</organism>
<dbReference type="RefSeq" id="WP_012806548.1">
    <property type="nucleotide sequence ID" value="NC_013192.1"/>
</dbReference>
<dbReference type="InterPro" id="IPR010360">
    <property type="entry name" value="DUF956"/>
</dbReference>